<accession>A0ACB7SHH7</accession>
<reference evidence="1" key="1">
    <citation type="submission" date="2020-05" db="EMBL/GenBank/DDBJ databases">
        <title>Large-scale comparative analyses of tick genomes elucidate their genetic diversity and vector capacities.</title>
        <authorList>
            <person name="Jia N."/>
            <person name="Wang J."/>
            <person name="Shi W."/>
            <person name="Du L."/>
            <person name="Sun Y."/>
            <person name="Zhan W."/>
            <person name="Jiang J."/>
            <person name="Wang Q."/>
            <person name="Zhang B."/>
            <person name="Ji P."/>
            <person name="Sakyi L.B."/>
            <person name="Cui X."/>
            <person name="Yuan T."/>
            <person name="Jiang B."/>
            <person name="Yang W."/>
            <person name="Lam T.T.-Y."/>
            <person name="Chang Q."/>
            <person name="Ding S."/>
            <person name="Wang X."/>
            <person name="Zhu J."/>
            <person name="Ruan X."/>
            <person name="Zhao L."/>
            <person name="Wei J."/>
            <person name="Que T."/>
            <person name="Du C."/>
            <person name="Cheng J."/>
            <person name="Dai P."/>
            <person name="Han X."/>
            <person name="Huang E."/>
            <person name="Gao Y."/>
            <person name="Liu J."/>
            <person name="Shao H."/>
            <person name="Ye R."/>
            <person name="Li L."/>
            <person name="Wei W."/>
            <person name="Wang X."/>
            <person name="Wang C."/>
            <person name="Yang T."/>
            <person name="Huo Q."/>
            <person name="Li W."/>
            <person name="Guo W."/>
            <person name="Chen H."/>
            <person name="Zhou L."/>
            <person name="Ni X."/>
            <person name="Tian J."/>
            <person name="Zhou Y."/>
            <person name="Sheng Y."/>
            <person name="Liu T."/>
            <person name="Pan Y."/>
            <person name="Xia L."/>
            <person name="Li J."/>
            <person name="Zhao F."/>
            <person name="Cao W."/>
        </authorList>
    </citation>
    <scope>NUCLEOTIDE SEQUENCE</scope>
    <source>
        <strain evidence="1">Hyas-2018</strain>
    </source>
</reference>
<sequence>MADMENTSPMYNGSGGFAKEIGSLVAEGSLNCVCVIQLKENDYLLPTSVLCDYSPVIRDIVCVQRGDTIPRIHIKGIDDKTFQVLMEYMRTGHADINAQNVIDVYHAASSLQMTALETICWNIHIKGIDDKTFQVLMEYMRTGHADINAQNVIDVYHAASSLQMTALETICWNKVFEKEPMERSLPAWIAAKRLNMPNEEKQLFRYITHNFDEISKTESFYELDATQVKEILRADVIKAEECV</sequence>
<evidence type="ECO:0000313" key="1">
    <source>
        <dbReference type="EMBL" id="KAH6933411.1"/>
    </source>
</evidence>
<dbReference type="Proteomes" id="UP000821845">
    <property type="component" value="Chromosome 4"/>
</dbReference>
<dbReference type="EMBL" id="CM023484">
    <property type="protein sequence ID" value="KAH6933411.1"/>
    <property type="molecule type" value="Genomic_DNA"/>
</dbReference>
<protein>
    <submittedName>
        <fullName evidence="1">Uncharacterized protein</fullName>
    </submittedName>
</protein>
<gene>
    <name evidence="1" type="ORF">HPB50_014788</name>
</gene>
<evidence type="ECO:0000313" key="2">
    <source>
        <dbReference type="Proteomes" id="UP000821845"/>
    </source>
</evidence>
<comment type="caution">
    <text evidence="1">The sequence shown here is derived from an EMBL/GenBank/DDBJ whole genome shotgun (WGS) entry which is preliminary data.</text>
</comment>
<organism evidence="1 2">
    <name type="scientific">Hyalomma asiaticum</name>
    <name type="common">Tick</name>
    <dbReference type="NCBI Taxonomy" id="266040"/>
    <lineage>
        <taxon>Eukaryota</taxon>
        <taxon>Metazoa</taxon>
        <taxon>Ecdysozoa</taxon>
        <taxon>Arthropoda</taxon>
        <taxon>Chelicerata</taxon>
        <taxon>Arachnida</taxon>
        <taxon>Acari</taxon>
        <taxon>Parasitiformes</taxon>
        <taxon>Ixodida</taxon>
        <taxon>Ixodoidea</taxon>
        <taxon>Ixodidae</taxon>
        <taxon>Hyalomminae</taxon>
        <taxon>Hyalomma</taxon>
    </lineage>
</organism>
<proteinExistence type="predicted"/>
<name>A0ACB7SHH7_HYAAI</name>
<keyword evidence="2" id="KW-1185">Reference proteome</keyword>